<evidence type="ECO:0000313" key="2">
    <source>
        <dbReference type="WBParaSite" id="jg9917"/>
    </source>
</evidence>
<sequence>MNANNFLRDGRLSMNAIGQAMGMDQQALMELVQIALNQLPVLPAVVQPAILVQQAFEEIEEENQQRENKDGSVQDWQCVKFEQSNGGCKARLQTKVASSVFLKFKPHNSEKSHNHALDPMAVPRSNVMANLKRRALDTREVYAILAERSARNKEGGKWVFPVMYALLMNKSAASYTKMMELIKEVWPLFNPASINMDFEQPQSSLPF</sequence>
<protein>
    <submittedName>
        <fullName evidence="2">Uncharacterized protein</fullName>
    </submittedName>
</protein>
<proteinExistence type="predicted"/>
<accession>A0A915EWB5</accession>
<dbReference type="WBParaSite" id="jg9917">
    <property type="protein sequence ID" value="jg9917"/>
    <property type="gene ID" value="jg9917"/>
</dbReference>
<organism evidence="1 2">
    <name type="scientific">Ditylenchus dipsaci</name>
    <dbReference type="NCBI Taxonomy" id="166011"/>
    <lineage>
        <taxon>Eukaryota</taxon>
        <taxon>Metazoa</taxon>
        <taxon>Ecdysozoa</taxon>
        <taxon>Nematoda</taxon>
        <taxon>Chromadorea</taxon>
        <taxon>Rhabditida</taxon>
        <taxon>Tylenchina</taxon>
        <taxon>Tylenchomorpha</taxon>
        <taxon>Sphaerularioidea</taxon>
        <taxon>Anguinidae</taxon>
        <taxon>Anguininae</taxon>
        <taxon>Ditylenchus</taxon>
    </lineage>
</organism>
<dbReference type="AlphaFoldDB" id="A0A915EWB5"/>
<keyword evidence="1" id="KW-1185">Reference proteome</keyword>
<name>A0A915EWB5_9BILA</name>
<dbReference type="Proteomes" id="UP000887574">
    <property type="component" value="Unplaced"/>
</dbReference>
<evidence type="ECO:0000313" key="1">
    <source>
        <dbReference type="Proteomes" id="UP000887574"/>
    </source>
</evidence>
<reference evidence="2" key="1">
    <citation type="submission" date="2022-11" db="UniProtKB">
        <authorList>
            <consortium name="WormBaseParasite"/>
        </authorList>
    </citation>
    <scope>IDENTIFICATION</scope>
</reference>